<keyword evidence="2" id="KW-1185">Reference proteome</keyword>
<evidence type="ECO:0000313" key="2">
    <source>
        <dbReference type="Proteomes" id="UP001164250"/>
    </source>
</evidence>
<gene>
    <name evidence="1" type="ORF">Patl1_22466</name>
</gene>
<proteinExistence type="predicted"/>
<protein>
    <submittedName>
        <fullName evidence="1">Uncharacterized protein</fullName>
    </submittedName>
</protein>
<organism evidence="1 2">
    <name type="scientific">Pistacia atlantica</name>
    <dbReference type="NCBI Taxonomy" id="434234"/>
    <lineage>
        <taxon>Eukaryota</taxon>
        <taxon>Viridiplantae</taxon>
        <taxon>Streptophyta</taxon>
        <taxon>Embryophyta</taxon>
        <taxon>Tracheophyta</taxon>
        <taxon>Spermatophyta</taxon>
        <taxon>Magnoliopsida</taxon>
        <taxon>eudicotyledons</taxon>
        <taxon>Gunneridae</taxon>
        <taxon>Pentapetalae</taxon>
        <taxon>rosids</taxon>
        <taxon>malvids</taxon>
        <taxon>Sapindales</taxon>
        <taxon>Anacardiaceae</taxon>
        <taxon>Pistacia</taxon>
    </lineage>
</organism>
<dbReference type="Proteomes" id="UP001164250">
    <property type="component" value="Chromosome 13"/>
</dbReference>
<evidence type="ECO:0000313" key="1">
    <source>
        <dbReference type="EMBL" id="KAJ0079488.1"/>
    </source>
</evidence>
<name>A0ACC0ZWY8_9ROSI</name>
<accession>A0ACC0ZWY8</accession>
<comment type="caution">
    <text evidence="1">The sequence shown here is derived from an EMBL/GenBank/DDBJ whole genome shotgun (WGS) entry which is preliminary data.</text>
</comment>
<dbReference type="EMBL" id="CM047909">
    <property type="protein sequence ID" value="KAJ0079488.1"/>
    <property type="molecule type" value="Genomic_DNA"/>
</dbReference>
<sequence length="179" mass="20464">MNMSCPVSQESSCLELPSQHFRVTNRNKFYNVIKVHHLKTESKPEANGSTQNRDPPKFLARLGKEHGDVKLAQRCGTIAADEKRHEIAYSKIVEKLFEIDPDETMLALAAVAQRLGVYTAKDYADTVEFLVGRWNVDKVRDISGEGRRAQEFVCELAMRIRRGKKKEMVLLRFPSVEEK</sequence>
<reference evidence="2" key="1">
    <citation type="journal article" date="2023" name="G3 (Bethesda)">
        <title>Genome assembly and association tests identify interacting loci associated with vigor, precocity, and sex in interspecific pistachio rootstocks.</title>
        <authorList>
            <person name="Palmer W."/>
            <person name="Jacygrad E."/>
            <person name="Sagayaradj S."/>
            <person name="Cavanaugh K."/>
            <person name="Han R."/>
            <person name="Bertier L."/>
            <person name="Beede B."/>
            <person name="Kafkas S."/>
            <person name="Golino D."/>
            <person name="Preece J."/>
            <person name="Michelmore R."/>
        </authorList>
    </citation>
    <scope>NUCLEOTIDE SEQUENCE [LARGE SCALE GENOMIC DNA]</scope>
</reference>